<reference evidence="2 3" key="1">
    <citation type="submission" date="2021-06" db="EMBL/GenBank/DDBJ databases">
        <authorList>
            <person name="Palmer J.M."/>
        </authorList>
    </citation>
    <scope>NUCLEOTIDE SEQUENCE [LARGE SCALE GENOMIC DNA]</scope>
    <source>
        <strain evidence="2 3">CL_MEX2019</strain>
        <tissue evidence="2">Muscle</tissue>
    </source>
</reference>
<dbReference type="EMBL" id="JAHUTJ010025550">
    <property type="protein sequence ID" value="MED6274129.1"/>
    <property type="molecule type" value="Genomic_DNA"/>
</dbReference>
<comment type="caution">
    <text evidence="2">The sequence shown here is derived from an EMBL/GenBank/DDBJ whole genome shotgun (WGS) entry which is preliminary data.</text>
</comment>
<feature type="compositionally biased region" description="Basic and acidic residues" evidence="1">
    <location>
        <begin position="77"/>
        <end position="100"/>
    </location>
</feature>
<organism evidence="2 3">
    <name type="scientific">Characodon lateralis</name>
    <dbReference type="NCBI Taxonomy" id="208331"/>
    <lineage>
        <taxon>Eukaryota</taxon>
        <taxon>Metazoa</taxon>
        <taxon>Chordata</taxon>
        <taxon>Craniata</taxon>
        <taxon>Vertebrata</taxon>
        <taxon>Euteleostomi</taxon>
        <taxon>Actinopterygii</taxon>
        <taxon>Neopterygii</taxon>
        <taxon>Teleostei</taxon>
        <taxon>Neoteleostei</taxon>
        <taxon>Acanthomorphata</taxon>
        <taxon>Ovalentaria</taxon>
        <taxon>Atherinomorphae</taxon>
        <taxon>Cyprinodontiformes</taxon>
        <taxon>Goodeidae</taxon>
        <taxon>Characodon</taxon>
    </lineage>
</organism>
<keyword evidence="3" id="KW-1185">Reference proteome</keyword>
<evidence type="ECO:0000256" key="1">
    <source>
        <dbReference type="SAM" id="MobiDB-lite"/>
    </source>
</evidence>
<proteinExistence type="predicted"/>
<name>A0ABU7DGG7_9TELE</name>
<gene>
    <name evidence="2" type="ORF">CHARACLAT_013353</name>
</gene>
<protein>
    <submittedName>
        <fullName evidence="2">Uncharacterized protein</fullName>
    </submittedName>
</protein>
<accession>A0ABU7DGG7</accession>
<feature type="region of interest" description="Disordered" evidence="1">
    <location>
        <begin position="77"/>
        <end position="113"/>
    </location>
</feature>
<evidence type="ECO:0000313" key="3">
    <source>
        <dbReference type="Proteomes" id="UP001352852"/>
    </source>
</evidence>
<dbReference type="Proteomes" id="UP001352852">
    <property type="component" value="Unassembled WGS sequence"/>
</dbReference>
<sequence length="113" mass="13040">MVSAWYLDFFQVLDVLCFHILNLIFQFMDLLMDRAAGAAVVVSREEEQRGDEGEAERLVMTAGRDVMRRKKVSLRSRPHEARFERNHQTSWCDKESRPHEAAATPPTSKTCLT</sequence>
<evidence type="ECO:0000313" key="2">
    <source>
        <dbReference type="EMBL" id="MED6274129.1"/>
    </source>
</evidence>